<evidence type="ECO:0000313" key="3">
    <source>
        <dbReference type="Proteomes" id="UP001153269"/>
    </source>
</evidence>
<feature type="compositionally biased region" description="Low complexity" evidence="1">
    <location>
        <begin position="95"/>
        <end position="130"/>
    </location>
</feature>
<name>A0A9N7YNR2_PLEPL</name>
<evidence type="ECO:0000313" key="2">
    <source>
        <dbReference type="EMBL" id="CAB1432303.1"/>
    </source>
</evidence>
<sequence>MLIYRGGRSFLQQIHTSSSYCLNHQLPHVGTDTGFSSCSLLTDDDLHPFIPSLHPTDKERKMKITIITICLIGAVFANPISLNAVLDTSELDSNSTESASVSQSSENNTSEQSSEESTSNQSTDSESLESTSEDKTSEESDSQSDESDKSQSMTETRDNSMSSEENVRRSWVPVFHVVQDLSGEDNSSSTEVKGQGEQLSTPEPTTSSSESSDTSEATTAPTTSESSSSESNETSESSESPEDSDSAEVQQMKTSDCVNGTQSCESEEHFFHDIGDDAHYGVDNLMVPDDDERELTLRR</sequence>
<feature type="compositionally biased region" description="Polar residues" evidence="1">
    <location>
        <begin position="249"/>
        <end position="261"/>
    </location>
</feature>
<reference evidence="2" key="1">
    <citation type="submission" date="2020-03" db="EMBL/GenBank/DDBJ databases">
        <authorList>
            <person name="Weist P."/>
        </authorList>
    </citation>
    <scope>NUCLEOTIDE SEQUENCE</scope>
</reference>
<accession>A0A9N7YNR2</accession>
<comment type="caution">
    <text evidence="2">The sequence shown here is derived from an EMBL/GenBank/DDBJ whole genome shotgun (WGS) entry which is preliminary data.</text>
</comment>
<organism evidence="2 3">
    <name type="scientific">Pleuronectes platessa</name>
    <name type="common">European plaice</name>
    <dbReference type="NCBI Taxonomy" id="8262"/>
    <lineage>
        <taxon>Eukaryota</taxon>
        <taxon>Metazoa</taxon>
        <taxon>Chordata</taxon>
        <taxon>Craniata</taxon>
        <taxon>Vertebrata</taxon>
        <taxon>Euteleostomi</taxon>
        <taxon>Actinopterygii</taxon>
        <taxon>Neopterygii</taxon>
        <taxon>Teleostei</taxon>
        <taxon>Neoteleostei</taxon>
        <taxon>Acanthomorphata</taxon>
        <taxon>Carangaria</taxon>
        <taxon>Pleuronectiformes</taxon>
        <taxon>Pleuronectoidei</taxon>
        <taxon>Pleuronectidae</taxon>
        <taxon>Pleuronectes</taxon>
    </lineage>
</organism>
<protein>
    <submittedName>
        <fullName evidence="2">Uncharacterized protein</fullName>
    </submittedName>
</protein>
<evidence type="ECO:0000256" key="1">
    <source>
        <dbReference type="SAM" id="MobiDB-lite"/>
    </source>
</evidence>
<keyword evidence="3" id="KW-1185">Reference proteome</keyword>
<dbReference type="Proteomes" id="UP001153269">
    <property type="component" value="Unassembled WGS sequence"/>
</dbReference>
<feature type="region of interest" description="Disordered" evidence="1">
    <location>
        <begin position="182"/>
        <end position="261"/>
    </location>
</feature>
<dbReference type="EMBL" id="CADEAL010001424">
    <property type="protein sequence ID" value="CAB1432303.1"/>
    <property type="molecule type" value="Genomic_DNA"/>
</dbReference>
<feature type="region of interest" description="Disordered" evidence="1">
    <location>
        <begin position="95"/>
        <end position="168"/>
    </location>
</feature>
<dbReference type="AlphaFoldDB" id="A0A9N7YNR2"/>
<feature type="compositionally biased region" description="Low complexity" evidence="1">
    <location>
        <begin position="200"/>
        <end position="238"/>
    </location>
</feature>
<gene>
    <name evidence="2" type="ORF">PLEPLA_LOCUS20363</name>
</gene>
<proteinExistence type="predicted"/>